<evidence type="ECO:0000313" key="2">
    <source>
        <dbReference type="EMBL" id="GAA4176594.1"/>
    </source>
</evidence>
<organism evidence="2 3">
    <name type="scientific">Gryllotalpicola koreensis</name>
    <dbReference type="NCBI Taxonomy" id="993086"/>
    <lineage>
        <taxon>Bacteria</taxon>
        <taxon>Bacillati</taxon>
        <taxon>Actinomycetota</taxon>
        <taxon>Actinomycetes</taxon>
        <taxon>Micrococcales</taxon>
        <taxon>Microbacteriaceae</taxon>
        <taxon>Gryllotalpicola</taxon>
    </lineage>
</organism>
<feature type="transmembrane region" description="Helical" evidence="1">
    <location>
        <begin position="12"/>
        <end position="31"/>
    </location>
</feature>
<proteinExistence type="predicted"/>
<evidence type="ECO:0000256" key="1">
    <source>
        <dbReference type="SAM" id="Phobius"/>
    </source>
</evidence>
<evidence type="ECO:0008006" key="4">
    <source>
        <dbReference type="Google" id="ProtNLM"/>
    </source>
</evidence>
<dbReference type="Proteomes" id="UP001501079">
    <property type="component" value="Unassembled WGS sequence"/>
</dbReference>
<gene>
    <name evidence="2" type="ORF">GCM10022287_24070</name>
</gene>
<protein>
    <recommendedName>
        <fullName evidence="4">MFS transporter</fullName>
    </recommendedName>
</protein>
<keyword evidence="3" id="KW-1185">Reference proteome</keyword>
<keyword evidence="1" id="KW-0812">Transmembrane</keyword>
<keyword evidence="1" id="KW-1133">Transmembrane helix</keyword>
<comment type="caution">
    <text evidence="2">The sequence shown here is derived from an EMBL/GenBank/DDBJ whole genome shotgun (WGS) entry which is preliminary data.</text>
</comment>
<accession>A0ABP8A396</accession>
<feature type="transmembrane region" description="Helical" evidence="1">
    <location>
        <begin position="64"/>
        <end position="86"/>
    </location>
</feature>
<evidence type="ECO:0000313" key="3">
    <source>
        <dbReference type="Proteomes" id="UP001501079"/>
    </source>
</evidence>
<dbReference type="EMBL" id="BAABBW010000004">
    <property type="protein sequence ID" value="GAA4176594.1"/>
    <property type="molecule type" value="Genomic_DNA"/>
</dbReference>
<dbReference type="RefSeq" id="WP_344754710.1">
    <property type="nucleotide sequence ID" value="NZ_BAABBW010000004.1"/>
</dbReference>
<name>A0ABP8A396_9MICO</name>
<keyword evidence="1" id="KW-0472">Membrane</keyword>
<reference evidence="3" key="1">
    <citation type="journal article" date="2019" name="Int. J. Syst. Evol. Microbiol.">
        <title>The Global Catalogue of Microorganisms (GCM) 10K type strain sequencing project: providing services to taxonomists for standard genome sequencing and annotation.</title>
        <authorList>
            <consortium name="The Broad Institute Genomics Platform"/>
            <consortium name="The Broad Institute Genome Sequencing Center for Infectious Disease"/>
            <person name="Wu L."/>
            <person name="Ma J."/>
        </authorList>
    </citation>
    <scope>NUCLEOTIDE SEQUENCE [LARGE SCALE GENOMIC DNA]</scope>
    <source>
        <strain evidence="3">JCM 17591</strain>
    </source>
</reference>
<sequence>MSTPGARNESAVIALIGGVSTLIGAGFLFGLTAHKIGIDRGTAALVRKMGGSATYTAHDVAWDYAYFGVAGVLALVGAALVVWAVLRYRRAARSVGTMPDQPTAVHA</sequence>